<dbReference type="InterPro" id="IPR027303">
    <property type="entry name" value="Gln_synth_gly_rich_site"/>
</dbReference>
<feature type="compositionally biased region" description="Basic and acidic residues" evidence="3">
    <location>
        <begin position="136"/>
        <end position="148"/>
    </location>
</feature>
<evidence type="ECO:0000256" key="1">
    <source>
        <dbReference type="PROSITE-ProRule" id="PRU01330"/>
    </source>
</evidence>
<feature type="region of interest" description="Disordered" evidence="3">
    <location>
        <begin position="126"/>
        <end position="224"/>
    </location>
</feature>
<dbReference type="PROSITE" id="PS51987">
    <property type="entry name" value="GS_CATALYTIC"/>
    <property type="match status" value="1"/>
</dbReference>
<sequence>MAPQLPQQSTRRTFAGQLAPNHSRKLPLPLLRPLAGGMENIMATLWAMDVAAKRALLAQAQDQPASIPLPLSPSCPASPSSSTPPTSPVHRIQDAGGLKQATSTLAAGVHDPKLPAADSHGLSHVAEVSQTGSPAHDGHLSTSRRESPAETMSESWYTPPSPPPISWASTDRPQETQPSPTSVSRQTNTRFNSVDVNGQIASKTTRSDKLAADGPTTDYGSLPTPTGCWEYRTKSPLSTDDSVEPSWMNQAETLGWDNLAVQGGFPSIGRDELLLVPQSSSATSWQKTDDTLSKEYIQVDFSKQASALFHYHTRQYLEAVTTSDPMVDIRLVFTAHHLPRGDDFVNLLGPLRVKHLVDTYVIPHELTSVDEDSDVVLGLSGTLSRVCDAHLLVGVRDWELGNDMHRGVVDSLIPSFQKVMGRLYGPISVAQDECIFSLQSCSLSTIMEAVMLVGEICSHEEAAVGGCSHFYRGGHPSVLPKEIVPHAPDLLMPTALDPKVPAGYILRQEMRNCIKDLQKTPHHLQLLLPTADIQLLDEEQDTTLRNLLDPLGAGVRISDPISIQDDVYRVCDVGADGRTALVMAVMEVVRWMVKKSLAGWSIKVYIPERVVATLRSPGTATSWRSQGIDYDIKPSLAFGGQASGDSVALEPSEQESVLLVSQSTAVDIENAVRQVVAMIYDPLSSTTTSLMASSANQARKDAIRDNVLRPSRVVPYPSKDGKPVYTSEFFGENVFGQAQIAKALPKPAYAQFLRQMKGGQTLDKGTADAIAHAVRIWAMDKGATHFTHWFQPQTGTTAEKHDAFLTLKSTHGLSGVEEITAIDAFSGSQLLQAEPDASSFPSGGMRTTFEARGYTVWDTTSPMFIQHGPHHTCVLYIPSIFISYNGDALDEKTVLLRSTEQVAKAALAVLALLEPVPPGAPPQTSLVYTTLGTEQEYFLVDRSLYVLRPDLKITGRTLIGALPAKHQQMEDHYFGHIPSRVLATMSEAELELYKLGVPIKTRHNEVAPQQFELAPIFEETSLAVDHNLLTMDVLSKVAHRNNLKALFHEKPFKGVNGSGKHCNWSLSTGSGENLLDPTIKPETNYRFLLFLLATLDAVQRHGGLLRAGIASASNEHRLGANEAPPAIISAFLGEHLNEVLNSIEENRPIKNFSMPNIQTIKLGGRALDVMVSSLPEISRDLTDRNRTSPFAFTGNKFEFRAVGSKQSPSFPMTLLNAAVASSLQDIAEALRKAAGDKPYPSDADKLAVIRHYIVATKNVRFEGDNYSDEWRKEAAQRGLLNITNCPDAFDQIVEEKNSAMLCKLGIFSKSELQSRHYILMERYSKDLLLEANTLRTILAQQVLPAAYEYRASLAGSCAQQQQLGHAAGPELRTLNQTTPLVEGLLSWIERLDEAINKVHEEAHEPSKEARASAKYLLPAMEGARDVADELETMVADKYFPLPKMSELLWF</sequence>
<evidence type="ECO:0008006" key="8">
    <source>
        <dbReference type="Google" id="ProtNLM"/>
    </source>
</evidence>
<feature type="compositionally biased region" description="Low complexity" evidence="3">
    <location>
        <begin position="67"/>
        <end position="84"/>
    </location>
</feature>
<evidence type="ECO:0000259" key="4">
    <source>
        <dbReference type="PROSITE" id="PS51986"/>
    </source>
</evidence>
<dbReference type="InterPro" id="IPR040577">
    <property type="entry name" value="Gln-synt_C"/>
</dbReference>
<name>A0A9P8CWD8_MORAP</name>
<dbReference type="Gene3D" id="1.20.120.1560">
    <property type="match status" value="1"/>
</dbReference>
<dbReference type="Pfam" id="PF00120">
    <property type="entry name" value="Gln-synt_C"/>
    <property type="match status" value="1"/>
</dbReference>
<evidence type="ECO:0000256" key="2">
    <source>
        <dbReference type="RuleBase" id="RU000384"/>
    </source>
</evidence>
<feature type="compositionally biased region" description="Polar residues" evidence="3">
    <location>
        <begin position="167"/>
        <end position="204"/>
    </location>
</feature>
<dbReference type="Proteomes" id="UP000717515">
    <property type="component" value="Unassembled WGS sequence"/>
</dbReference>
<dbReference type="GO" id="GO:0004356">
    <property type="term" value="F:glutamine synthetase activity"/>
    <property type="evidence" value="ECO:0007669"/>
    <property type="project" value="InterPro"/>
</dbReference>
<accession>A0A9P8CWD8</accession>
<dbReference type="PANTHER" id="PTHR42974:SF1">
    <property type="entry name" value="TYPE-3 GLUTAMINE SYNTHETASE"/>
    <property type="match status" value="1"/>
</dbReference>
<dbReference type="InterPro" id="IPR052725">
    <property type="entry name" value="GS_Type-3"/>
</dbReference>
<comment type="similarity">
    <text evidence="1 2">Belongs to the glutamine synthetase family.</text>
</comment>
<dbReference type="Pfam" id="PF12437">
    <property type="entry name" value="GSIII_N"/>
    <property type="match status" value="1"/>
</dbReference>
<evidence type="ECO:0000313" key="7">
    <source>
        <dbReference type="Proteomes" id="UP000717515"/>
    </source>
</evidence>
<feature type="region of interest" description="Disordered" evidence="3">
    <location>
        <begin position="1"/>
        <end position="20"/>
    </location>
</feature>
<dbReference type="PROSITE" id="PS51986">
    <property type="entry name" value="GS_BETA_GRASP"/>
    <property type="match status" value="1"/>
</dbReference>
<feature type="domain" description="GS beta-grasp" evidence="4">
    <location>
        <begin position="784"/>
        <end position="886"/>
    </location>
</feature>
<dbReference type="InterPro" id="IPR014746">
    <property type="entry name" value="Gln_synth/guanido_kin_cat_dom"/>
</dbReference>
<organism evidence="6 7">
    <name type="scientific">Mortierella alpina</name>
    <name type="common">Oleaginous fungus</name>
    <name type="synonym">Mortierella renispora</name>
    <dbReference type="NCBI Taxonomy" id="64518"/>
    <lineage>
        <taxon>Eukaryota</taxon>
        <taxon>Fungi</taxon>
        <taxon>Fungi incertae sedis</taxon>
        <taxon>Mucoromycota</taxon>
        <taxon>Mortierellomycotina</taxon>
        <taxon>Mortierellomycetes</taxon>
        <taxon>Mortierellales</taxon>
        <taxon>Mortierellaceae</taxon>
        <taxon>Mortierella</taxon>
    </lineage>
</organism>
<dbReference type="SMART" id="SM01230">
    <property type="entry name" value="Gln-synt_C"/>
    <property type="match status" value="1"/>
</dbReference>
<dbReference type="SUPFAM" id="SSF55931">
    <property type="entry name" value="Glutamine synthetase/guanido kinase"/>
    <property type="match status" value="1"/>
</dbReference>
<dbReference type="EMBL" id="JAIFTL010000120">
    <property type="protein sequence ID" value="KAG9323003.1"/>
    <property type="molecule type" value="Genomic_DNA"/>
</dbReference>
<feature type="domain" description="GS catalytic" evidence="5">
    <location>
        <begin position="891"/>
        <end position="1342"/>
    </location>
</feature>
<dbReference type="InterPro" id="IPR008146">
    <property type="entry name" value="Gln_synth_cat_dom"/>
</dbReference>
<dbReference type="Pfam" id="PF18318">
    <property type="entry name" value="Gln-synt_C-ter"/>
    <property type="match status" value="1"/>
</dbReference>
<dbReference type="Gene3D" id="3.30.590.10">
    <property type="entry name" value="Glutamine synthetase/guanido kinase, catalytic domain"/>
    <property type="match status" value="1"/>
</dbReference>
<gene>
    <name evidence="6" type="ORF">KVV02_007433</name>
</gene>
<proteinExistence type="inferred from homology"/>
<evidence type="ECO:0000259" key="5">
    <source>
        <dbReference type="PROSITE" id="PS51987"/>
    </source>
</evidence>
<comment type="caution">
    <text evidence="6">The sequence shown here is derived from an EMBL/GenBank/DDBJ whole genome shotgun (WGS) entry which is preliminary data.</text>
</comment>
<dbReference type="GO" id="GO:0006542">
    <property type="term" value="P:glutamine biosynthetic process"/>
    <property type="evidence" value="ECO:0007669"/>
    <property type="project" value="InterPro"/>
</dbReference>
<reference evidence="6" key="1">
    <citation type="submission" date="2021-07" db="EMBL/GenBank/DDBJ databases">
        <title>Draft genome of Mortierella alpina, strain LL118, isolated from an aspen leaf litter sample.</title>
        <authorList>
            <person name="Yang S."/>
            <person name="Vinatzer B.A."/>
        </authorList>
    </citation>
    <scope>NUCLEOTIDE SEQUENCE</scope>
    <source>
        <strain evidence="6">LL118</strain>
    </source>
</reference>
<dbReference type="PROSITE" id="PS00181">
    <property type="entry name" value="GLNA_ATP"/>
    <property type="match status" value="1"/>
</dbReference>
<protein>
    <recommendedName>
        <fullName evidence="8">Glutamine synthetase</fullName>
    </recommendedName>
</protein>
<evidence type="ECO:0000256" key="3">
    <source>
        <dbReference type="SAM" id="MobiDB-lite"/>
    </source>
</evidence>
<dbReference type="PANTHER" id="PTHR42974">
    <property type="entry name" value="GLUTAMINE SYNTHETASE"/>
    <property type="match status" value="1"/>
</dbReference>
<feature type="compositionally biased region" description="Polar residues" evidence="3">
    <location>
        <begin position="1"/>
        <end position="12"/>
    </location>
</feature>
<dbReference type="InterPro" id="IPR022147">
    <property type="entry name" value="GSIII_N"/>
</dbReference>
<dbReference type="InterPro" id="IPR008147">
    <property type="entry name" value="Gln_synt_N"/>
</dbReference>
<feature type="region of interest" description="Disordered" evidence="3">
    <location>
        <begin position="67"/>
        <end position="92"/>
    </location>
</feature>
<evidence type="ECO:0000313" key="6">
    <source>
        <dbReference type="EMBL" id="KAG9323003.1"/>
    </source>
</evidence>